<keyword evidence="2" id="KW-1185">Reference proteome</keyword>
<dbReference type="STRING" id="1123071.SAMN02745181_0383"/>
<sequence>MNITEIFSPTKGKATDFLPKDLSVADKKKIIENTMYVSGSMFVTMVGASIALLEEEGGEAFYKDDSTYHFLSRLSYDDESSVTDYKAWFNLDQASYILNWIQTSKCVKSWSSEMSSLISVWTEIVESKQ</sequence>
<dbReference type="InParanoid" id="A0A1M6C4Z7"/>
<gene>
    <name evidence="1" type="ORF">SAMN02745181_0383</name>
</gene>
<dbReference type="EMBL" id="FQYR01000002">
    <property type="protein sequence ID" value="SHI55808.1"/>
    <property type="molecule type" value="Genomic_DNA"/>
</dbReference>
<proteinExistence type="predicted"/>
<accession>A0A1M6C4Z7</accession>
<organism evidence="1 2">
    <name type="scientific">Rubritalea squalenifaciens DSM 18772</name>
    <dbReference type="NCBI Taxonomy" id="1123071"/>
    <lineage>
        <taxon>Bacteria</taxon>
        <taxon>Pseudomonadati</taxon>
        <taxon>Verrucomicrobiota</taxon>
        <taxon>Verrucomicrobiia</taxon>
        <taxon>Verrucomicrobiales</taxon>
        <taxon>Rubritaleaceae</taxon>
        <taxon>Rubritalea</taxon>
    </lineage>
</organism>
<dbReference type="AlphaFoldDB" id="A0A1M6C4Z7"/>
<dbReference type="RefSeq" id="WP_143157811.1">
    <property type="nucleotide sequence ID" value="NZ_FQYR01000002.1"/>
</dbReference>
<evidence type="ECO:0000313" key="2">
    <source>
        <dbReference type="Proteomes" id="UP000184510"/>
    </source>
</evidence>
<evidence type="ECO:0000313" key="1">
    <source>
        <dbReference type="EMBL" id="SHI55808.1"/>
    </source>
</evidence>
<dbReference type="Proteomes" id="UP000184510">
    <property type="component" value="Unassembled WGS sequence"/>
</dbReference>
<protein>
    <submittedName>
        <fullName evidence="1">Uncharacterized protein</fullName>
    </submittedName>
</protein>
<name>A0A1M6C4Z7_9BACT</name>
<reference evidence="1 2" key="1">
    <citation type="submission" date="2016-11" db="EMBL/GenBank/DDBJ databases">
        <authorList>
            <person name="Jaros S."/>
            <person name="Januszkiewicz K."/>
            <person name="Wedrychowicz H."/>
        </authorList>
    </citation>
    <scope>NUCLEOTIDE SEQUENCE [LARGE SCALE GENOMIC DNA]</scope>
    <source>
        <strain evidence="1 2">DSM 18772</strain>
    </source>
</reference>